<proteinExistence type="inferred from homology"/>
<evidence type="ECO:0000256" key="2">
    <source>
        <dbReference type="ARBA" id="ARBA00004123"/>
    </source>
</evidence>
<dbReference type="EMBL" id="CAJGYO010000002">
    <property type="protein sequence ID" value="CAD6213008.1"/>
    <property type="molecule type" value="Genomic_DNA"/>
</dbReference>
<keyword evidence="10" id="KW-1185">Reference proteome</keyword>
<keyword evidence="5" id="KW-0479">Metal-binding</keyword>
<dbReference type="GO" id="GO:0046872">
    <property type="term" value="F:metal ion binding"/>
    <property type="evidence" value="ECO:0007669"/>
    <property type="project" value="UniProtKB-KW"/>
</dbReference>
<dbReference type="Pfam" id="PF13359">
    <property type="entry name" value="DDE_Tnp_4"/>
    <property type="match status" value="1"/>
</dbReference>
<evidence type="ECO:0000256" key="3">
    <source>
        <dbReference type="ARBA" id="ARBA00006958"/>
    </source>
</evidence>
<evidence type="ECO:0000256" key="5">
    <source>
        <dbReference type="ARBA" id="ARBA00022723"/>
    </source>
</evidence>
<dbReference type="Proteomes" id="UP000604825">
    <property type="component" value="Unassembled WGS sequence"/>
</dbReference>
<organism evidence="9 10">
    <name type="scientific">Miscanthus lutarioriparius</name>
    <dbReference type="NCBI Taxonomy" id="422564"/>
    <lineage>
        <taxon>Eukaryota</taxon>
        <taxon>Viridiplantae</taxon>
        <taxon>Streptophyta</taxon>
        <taxon>Embryophyta</taxon>
        <taxon>Tracheophyta</taxon>
        <taxon>Spermatophyta</taxon>
        <taxon>Magnoliopsida</taxon>
        <taxon>Liliopsida</taxon>
        <taxon>Poales</taxon>
        <taxon>Poaceae</taxon>
        <taxon>PACMAD clade</taxon>
        <taxon>Panicoideae</taxon>
        <taxon>Andropogonodae</taxon>
        <taxon>Andropogoneae</taxon>
        <taxon>Saccharinae</taxon>
        <taxon>Miscanthus</taxon>
    </lineage>
</organism>
<dbReference type="AlphaFoldDB" id="A0A811MSW0"/>
<reference evidence="9" key="1">
    <citation type="submission" date="2020-10" db="EMBL/GenBank/DDBJ databases">
        <authorList>
            <person name="Han B."/>
            <person name="Lu T."/>
            <person name="Zhao Q."/>
            <person name="Huang X."/>
            <person name="Zhao Y."/>
        </authorList>
    </citation>
    <scope>NUCLEOTIDE SEQUENCE</scope>
</reference>
<evidence type="ECO:0000256" key="1">
    <source>
        <dbReference type="ARBA" id="ARBA00001968"/>
    </source>
</evidence>
<dbReference type="InterPro" id="IPR027806">
    <property type="entry name" value="HARBI1_dom"/>
</dbReference>
<evidence type="ECO:0000313" key="9">
    <source>
        <dbReference type="EMBL" id="CAD6213008.1"/>
    </source>
</evidence>
<dbReference type="OrthoDB" id="666777at2759"/>
<dbReference type="PANTHER" id="PTHR22930:SF259">
    <property type="entry name" value="OS08G0106900 PROTEIN"/>
    <property type="match status" value="1"/>
</dbReference>
<feature type="domain" description="DDE Tnp4" evidence="8">
    <location>
        <begin position="2"/>
        <end position="98"/>
    </location>
</feature>
<evidence type="ECO:0000256" key="4">
    <source>
        <dbReference type="ARBA" id="ARBA00022722"/>
    </source>
</evidence>
<comment type="cofactor">
    <cofactor evidence="1">
        <name>a divalent metal cation</name>
        <dbReference type="ChEBI" id="CHEBI:60240"/>
    </cofactor>
</comment>
<keyword evidence="6" id="KW-0378">Hydrolase</keyword>
<evidence type="ECO:0000256" key="7">
    <source>
        <dbReference type="ARBA" id="ARBA00023242"/>
    </source>
</evidence>
<name>A0A811MSW0_9POAL</name>
<evidence type="ECO:0000256" key="6">
    <source>
        <dbReference type="ARBA" id="ARBA00022801"/>
    </source>
</evidence>
<evidence type="ECO:0000313" key="10">
    <source>
        <dbReference type="Proteomes" id="UP000604825"/>
    </source>
</evidence>
<keyword evidence="7" id="KW-0539">Nucleus</keyword>
<evidence type="ECO:0000259" key="8">
    <source>
        <dbReference type="Pfam" id="PF13359"/>
    </source>
</evidence>
<dbReference type="GO" id="GO:0004518">
    <property type="term" value="F:nuclease activity"/>
    <property type="evidence" value="ECO:0007669"/>
    <property type="project" value="UniProtKB-KW"/>
</dbReference>
<dbReference type="GO" id="GO:0005634">
    <property type="term" value="C:nucleus"/>
    <property type="evidence" value="ECO:0007669"/>
    <property type="project" value="UniProtKB-SubCell"/>
</dbReference>
<dbReference type="InterPro" id="IPR045249">
    <property type="entry name" value="HARBI1-like"/>
</dbReference>
<comment type="subcellular location">
    <subcellularLocation>
        <location evidence="2">Nucleus</location>
    </subcellularLocation>
</comment>
<gene>
    <name evidence="9" type="ORF">NCGR_LOCUS8723</name>
</gene>
<keyword evidence="4" id="KW-0540">Nuclease</keyword>
<sequence>MRFTYVGAGRAGASHDMSVPTECLETPTYPHLAEGKYYLVDSGYAVKKGYLDPYRNARYHLDEFRDSAAPTSYEEQFNFRHSSLRNVIERAFGRLKGK</sequence>
<accession>A0A811MSW0</accession>
<dbReference type="GO" id="GO:0016787">
    <property type="term" value="F:hydrolase activity"/>
    <property type="evidence" value="ECO:0007669"/>
    <property type="project" value="UniProtKB-KW"/>
</dbReference>
<comment type="caution">
    <text evidence="9">The sequence shown here is derived from an EMBL/GenBank/DDBJ whole genome shotgun (WGS) entry which is preliminary data.</text>
</comment>
<comment type="similarity">
    <text evidence="3">Belongs to the HARBI1 family.</text>
</comment>
<protein>
    <recommendedName>
        <fullName evidence="8">DDE Tnp4 domain-containing protein</fullName>
    </recommendedName>
</protein>
<dbReference type="PANTHER" id="PTHR22930">
    <property type="match status" value="1"/>
</dbReference>